<dbReference type="AlphaFoldDB" id="A0A3M7DSV6"/>
<dbReference type="EMBL" id="QWIP01000289">
    <property type="protein sequence ID" value="RMY66996.1"/>
    <property type="molecule type" value="Genomic_DNA"/>
</dbReference>
<accession>A0A3M7DSV6</accession>
<organism evidence="2 3">
    <name type="scientific">Hortaea werneckii</name>
    <name type="common">Black yeast</name>
    <name type="synonym">Cladosporium werneckii</name>
    <dbReference type="NCBI Taxonomy" id="91943"/>
    <lineage>
        <taxon>Eukaryota</taxon>
        <taxon>Fungi</taxon>
        <taxon>Dikarya</taxon>
        <taxon>Ascomycota</taxon>
        <taxon>Pezizomycotina</taxon>
        <taxon>Dothideomycetes</taxon>
        <taxon>Dothideomycetidae</taxon>
        <taxon>Mycosphaerellales</taxon>
        <taxon>Teratosphaeriaceae</taxon>
        <taxon>Hortaea</taxon>
    </lineage>
</organism>
<evidence type="ECO:0000313" key="2">
    <source>
        <dbReference type="EMBL" id="RMY66996.1"/>
    </source>
</evidence>
<dbReference type="Proteomes" id="UP000269276">
    <property type="component" value="Unassembled WGS sequence"/>
</dbReference>
<protein>
    <recommendedName>
        <fullName evidence="1">Telomere-length maintenance and DNA damage repair domain-containing protein</fullName>
    </recommendedName>
</protein>
<evidence type="ECO:0000259" key="1">
    <source>
        <dbReference type="SMART" id="SM01342"/>
    </source>
</evidence>
<dbReference type="Pfam" id="PF11640">
    <property type="entry name" value="TAN"/>
    <property type="match status" value="1"/>
</dbReference>
<dbReference type="SMART" id="SM01342">
    <property type="entry name" value="TAN"/>
    <property type="match status" value="1"/>
</dbReference>
<name>A0A3M7DSV6_HORWE</name>
<dbReference type="GO" id="GO:0004674">
    <property type="term" value="F:protein serine/threonine kinase activity"/>
    <property type="evidence" value="ECO:0007669"/>
    <property type="project" value="InterPro"/>
</dbReference>
<reference evidence="2 3" key="1">
    <citation type="journal article" date="2018" name="BMC Genomics">
        <title>Genomic evidence for intraspecific hybridization in a clonal and extremely halotolerant yeast.</title>
        <authorList>
            <person name="Gostincar C."/>
            <person name="Stajich J.E."/>
            <person name="Zupancic J."/>
            <person name="Zalar P."/>
            <person name="Gunde-Cimerman N."/>
        </authorList>
    </citation>
    <scope>NUCLEOTIDE SEQUENCE [LARGE SCALE GENOMIC DNA]</scope>
    <source>
        <strain evidence="2 3">EXF-2682</strain>
    </source>
</reference>
<proteinExistence type="predicted"/>
<feature type="domain" description="Telomere-length maintenance and DNA damage repair" evidence="1">
    <location>
        <begin position="1"/>
        <end position="157"/>
    </location>
</feature>
<dbReference type="InterPro" id="IPR021668">
    <property type="entry name" value="TAN"/>
</dbReference>
<comment type="caution">
    <text evidence="2">The sequence shown here is derived from an EMBL/GenBank/DDBJ whole genome shotgun (WGS) entry which is preliminary data.</text>
</comment>
<sequence length="606" mass="66313">MGGEVTLIDALERAQSGGLKQRAEGLQDLKHVLRYNIQSSDIGALKGVSFHKIFEVLFEIVNSEKGSWVMAKTATTRSSAETRLSNASSTLRLAIEAGIRSSKLKTVKLVLDHVIETISISPGRLCLPLMLDYAKCLRQTVSYQPHAEHLPQDHWARTVSFCLQTLKKITDELIEDTTQAGVEYSSVATSMSNKSFRSQIRESGQSQGVRSLYKQLSEELVGTLSPLTATPTAPLSPQAPRLLWALIDFLKTGSGTDKSQQEAFASINHVLAWTVTESVELTKEASGQLVRLIKNHWPSKSIPKAEPLINEMLITLLYLKPYMVWAIHSETSSTMRIDLRSMHTALLEEYSGRKERDQLRFDDVRCHGSLPESETQGAVCVAAFSLKPGVGSRAASKEACWILAYILGYLNCILSSDVADRSVPSDGEHEEGGHRPVKRQRLSDDWLELLAACNRGSASARICSLQMIVFVGQEKSLSAEQISQAIDAVGASCSEENFTVASWAFAALVSCATQKSATNHVLFGRWAGIWQLASRAIGNSATSRAACHLMNTLMQSQLASNEMVAELVQSWATSVELNGPSVLADSVLDFIHNAFLRAHQLAPGTI</sequence>
<evidence type="ECO:0000313" key="3">
    <source>
        <dbReference type="Proteomes" id="UP000269276"/>
    </source>
</evidence>
<dbReference type="OrthoDB" id="3538254at2759"/>
<gene>
    <name evidence="2" type="ORF">D0863_08091</name>
</gene>